<protein>
    <recommendedName>
        <fullName evidence="5">Spo7-like protein</fullName>
    </recommendedName>
</protein>
<evidence type="ECO:0000313" key="4">
    <source>
        <dbReference type="Proteomes" id="UP000002866"/>
    </source>
</evidence>
<dbReference type="OMA" id="EYKRTIV"/>
<dbReference type="GO" id="GO:0006998">
    <property type="term" value="P:nuclear envelope organization"/>
    <property type="evidence" value="ECO:0007669"/>
    <property type="project" value="EnsemblFungi"/>
</dbReference>
<dbReference type="FunCoup" id="I2H4G6">
    <property type="interactions" value="37"/>
</dbReference>
<dbReference type="GO" id="GO:0019888">
    <property type="term" value="F:protein phosphatase regulator activity"/>
    <property type="evidence" value="ECO:0007669"/>
    <property type="project" value="InterPro"/>
</dbReference>
<dbReference type="AlphaFoldDB" id="I2H4G6"/>
<feature type="transmembrane region" description="Helical" evidence="2">
    <location>
        <begin position="57"/>
        <end position="77"/>
    </location>
</feature>
<dbReference type="InterPro" id="IPR005605">
    <property type="entry name" value="Spo7"/>
</dbReference>
<dbReference type="KEGG" id="tbl:TBLA_0E02150"/>
<keyword evidence="2" id="KW-0812">Transmembrane</keyword>
<dbReference type="Proteomes" id="UP000002866">
    <property type="component" value="Chromosome 5"/>
</dbReference>
<keyword evidence="2" id="KW-1133">Transmembrane helix</keyword>
<dbReference type="GO" id="GO:0061709">
    <property type="term" value="P:reticulophagy"/>
    <property type="evidence" value="ECO:0007669"/>
    <property type="project" value="EnsemblFungi"/>
</dbReference>
<feature type="transmembrane region" description="Helical" evidence="2">
    <location>
        <begin position="97"/>
        <end position="116"/>
    </location>
</feature>
<dbReference type="RefSeq" id="XP_004180787.1">
    <property type="nucleotide sequence ID" value="XM_004180739.1"/>
</dbReference>
<keyword evidence="4" id="KW-1185">Reference proteome</keyword>
<dbReference type="OrthoDB" id="5599171at2759"/>
<reference evidence="3 4" key="1">
    <citation type="journal article" date="2011" name="Proc. Natl. Acad. Sci. U.S.A.">
        <title>Evolutionary erosion of yeast sex chromosomes by mating-type switching accidents.</title>
        <authorList>
            <person name="Gordon J.L."/>
            <person name="Armisen D."/>
            <person name="Proux-Wera E."/>
            <person name="Oheigeartaigh S.S."/>
            <person name="Byrne K.P."/>
            <person name="Wolfe K.H."/>
        </authorList>
    </citation>
    <scope>NUCLEOTIDE SEQUENCE [LARGE SCALE GENOMIC DNA]</scope>
    <source>
        <strain evidence="4">ATCC 34711 / CBS 6284 / DSM 70876 / NBRC 10599 / NRRL Y-10934 / UCD 77-7</strain>
    </source>
</reference>
<proteinExistence type="predicted"/>
<dbReference type="GO" id="GO:0071595">
    <property type="term" value="C:Nem1-Spo7 phosphatase complex"/>
    <property type="evidence" value="ECO:0007669"/>
    <property type="project" value="EnsemblFungi"/>
</dbReference>
<dbReference type="Pfam" id="PF03907">
    <property type="entry name" value="Spo7"/>
    <property type="match status" value="1"/>
</dbReference>
<evidence type="ECO:0000313" key="3">
    <source>
        <dbReference type="EMBL" id="CCH61268.1"/>
    </source>
</evidence>
<sequence length="246" mass="28926">MSENSSSHSTTGKKINRSSVRSTNEIAPASMIFRNLLIVEDDLRRQWRSQQQLRKKFTGFLICIILLMVYCVWNIFFSTDSVESIKNKRSNGNSHFFWRYLLISLLITMILFRLSGEYKRTITEPRRFLTQSNKGLRQFNVRLVRVPRSQAQRASDIIRLISNKLIHITNCILVVVRIFLPYYNNIKEWLEKAEINTSRRVGAVDVKLVLNPRSFGAEVREGWEIYRDEFWAREGARRRQGTTTTT</sequence>
<organism evidence="3 4">
    <name type="scientific">Henningerozyma blattae (strain ATCC 34711 / CBS 6284 / DSM 70876 / NBRC 10599 / NRRL Y-10934 / UCD 77-7)</name>
    <name type="common">Yeast</name>
    <name type="synonym">Tetrapisispora blattae</name>
    <dbReference type="NCBI Taxonomy" id="1071380"/>
    <lineage>
        <taxon>Eukaryota</taxon>
        <taxon>Fungi</taxon>
        <taxon>Dikarya</taxon>
        <taxon>Ascomycota</taxon>
        <taxon>Saccharomycotina</taxon>
        <taxon>Saccharomycetes</taxon>
        <taxon>Saccharomycetales</taxon>
        <taxon>Saccharomycetaceae</taxon>
        <taxon>Henningerozyma</taxon>
    </lineage>
</organism>
<dbReference type="GO" id="GO:0071072">
    <property type="term" value="P:negative regulation of phospholipid biosynthetic process"/>
    <property type="evidence" value="ECO:0007669"/>
    <property type="project" value="EnsemblFungi"/>
</dbReference>
<evidence type="ECO:0008006" key="5">
    <source>
        <dbReference type="Google" id="ProtNLM"/>
    </source>
</evidence>
<dbReference type="InParanoid" id="I2H4G6"/>
<name>I2H4G6_HENB6</name>
<dbReference type="PANTHER" id="PTHR28249">
    <property type="entry name" value="SPORULATION-SPECIFIC PROTEIN SPO7"/>
    <property type="match status" value="1"/>
</dbReference>
<dbReference type="PANTHER" id="PTHR28249:SF1">
    <property type="entry name" value="SPORULATION-SPECIFIC PROTEIN SPO7"/>
    <property type="match status" value="1"/>
</dbReference>
<feature type="region of interest" description="Disordered" evidence="1">
    <location>
        <begin position="1"/>
        <end position="21"/>
    </location>
</feature>
<evidence type="ECO:0000256" key="1">
    <source>
        <dbReference type="SAM" id="MobiDB-lite"/>
    </source>
</evidence>
<gene>
    <name evidence="3" type="primary">TBLA0E02150</name>
    <name evidence="3" type="ORF">TBLA_0E02150</name>
</gene>
<keyword evidence="2" id="KW-0472">Membrane</keyword>
<dbReference type="EMBL" id="HE806320">
    <property type="protein sequence ID" value="CCH61268.1"/>
    <property type="molecule type" value="Genomic_DNA"/>
</dbReference>
<dbReference type="GeneID" id="14496341"/>
<evidence type="ECO:0000256" key="2">
    <source>
        <dbReference type="SAM" id="Phobius"/>
    </source>
</evidence>
<dbReference type="eggNOG" id="ENOG502QTI4">
    <property type="taxonomic scope" value="Eukaryota"/>
</dbReference>
<dbReference type="GO" id="GO:0004721">
    <property type="term" value="F:phosphoprotein phosphatase activity"/>
    <property type="evidence" value="ECO:0007669"/>
    <property type="project" value="EnsemblFungi"/>
</dbReference>
<dbReference type="STRING" id="1071380.I2H4G6"/>
<accession>I2H4G6</accession>
<dbReference type="HOGENOM" id="CLU_065195_0_0_1"/>